<dbReference type="EMBL" id="AP017457">
    <property type="protein sequence ID" value="BAU99503.1"/>
    <property type="molecule type" value="Genomic_DNA"/>
</dbReference>
<evidence type="ECO:0000313" key="3">
    <source>
        <dbReference type="Proteomes" id="UP000243847"/>
    </source>
</evidence>
<dbReference type="Gene3D" id="3.40.50.1820">
    <property type="entry name" value="alpha/beta hydrolase"/>
    <property type="match status" value="1"/>
</dbReference>
<dbReference type="RefSeq" id="WP_096381984.1">
    <property type="nucleotide sequence ID" value="NZ_AP017457.1"/>
</dbReference>
<evidence type="ECO:0000313" key="2">
    <source>
        <dbReference type="EMBL" id="BAU99503.1"/>
    </source>
</evidence>
<dbReference type="PANTHER" id="PTHR43798">
    <property type="entry name" value="MONOACYLGLYCEROL LIPASE"/>
    <property type="match status" value="1"/>
</dbReference>
<dbReference type="GeneID" id="80452153"/>
<gene>
    <name evidence="2" type="ORF">AUMI_19610</name>
</gene>
<dbReference type="Pfam" id="PF00561">
    <property type="entry name" value="Abhydrolase_1"/>
    <property type="match status" value="1"/>
</dbReference>
<proteinExistence type="predicted"/>
<reference evidence="2 3" key="1">
    <citation type="journal article" date="2016" name="Genome Announc.">
        <title>Complete Genome Sequence of Aurantimicrobium minutum Type Strain KNCT, a Planktonic Ultramicrobacterium Isolated from River Water.</title>
        <authorList>
            <person name="Nakai R."/>
            <person name="Fujisawa T."/>
            <person name="Nakamura Y."/>
            <person name="Nishide H."/>
            <person name="Uchiyama I."/>
            <person name="Baba T."/>
            <person name="Toyoda A."/>
            <person name="Fujiyama A."/>
            <person name="Naganuma T."/>
            <person name="Niki H."/>
        </authorList>
    </citation>
    <scope>NUCLEOTIDE SEQUENCE [LARGE SCALE GENOMIC DNA]</scope>
    <source>
        <strain evidence="2 3">KNC</strain>
    </source>
</reference>
<dbReference type="InterPro" id="IPR050266">
    <property type="entry name" value="AB_hydrolase_sf"/>
</dbReference>
<dbReference type="PANTHER" id="PTHR43798:SF33">
    <property type="entry name" value="HYDROLASE, PUTATIVE (AFU_ORTHOLOGUE AFUA_2G14860)-RELATED"/>
    <property type="match status" value="1"/>
</dbReference>
<dbReference type="InterPro" id="IPR029058">
    <property type="entry name" value="AB_hydrolase_fold"/>
</dbReference>
<accession>A0A173LXB3</accession>
<dbReference type="AlphaFoldDB" id="A0A173LXB3"/>
<dbReference type="OrthoDB" id="9802489at2"/>
<sequence length="260" mass="27332">MAVPQIYTVSDTPAEELASADNVLVLGNALGTDIHLWERAMPALSVHYSIVRFDMPGHGKSPVPTDSYTLEEVADAVIASADKLGIQRFDFAGVSVAGAIALEIAHKFPDRIKHSVVVCSAPYMGGPEGWSERIAQVQAHGTASLVPALPARWFSDDFITKDPGAVKALLDMVASTDDSSYIKTCEALGAFDARGYLADIRVPILVISGEIDPGSPPAAGAIIAETVPEAQQVIIAGASHQAVVEAPLEVAKAMTTFLSK</sequence>
<organism evidence="2 3">
    <name type="scientific">Aurantimicrobium minutum</name>
    <dbReference type="NCBI Taxonomy" id="708131"/>
    <lineage>
        <taxon>Bacteria</taxon>
        <taxon>Bacillati</taxon>
        <taxon>Actinomycetota</taxon>
        <taxon>Actinomycetes</taxon>
        <taxon>Micrococcales</taxon>
        <taxon>Microbacteriaceae</taxon>
        <taxon>Aurantimicrobium</taxon>
    </lineage>
</organism>
<dbReference type="GO" id="GO:0003824">
    <property type="term" value="F:catalytic activity"/>
    <property type="evidence" value="ECO:0007669"/>
    <property type="project" value="UniProtKB-ARBA"/>
</dbReference>
<dbReference type="Proteomes" id="UP000243847">
    <property type="component" value="Chromosome sequence1"/>
</dbReference>
<evidence type="ECO:0000259" key="1">
    <source>
        <dbReference type="Pfam" id="PF00561"/>
    </source>
</evidence>
<dbReference type="KEGG" id="amin:AUMI_19610"/>
<dbReference type="SUPFAM" id="SSF53474">
    <property type="entry name" value="alpha/beta-Hydrolases"/>
    <property type="match status" value="1"/>
</dbReference>
<name>A0A173LXB3_9MICO</name>
<feature type="domain" description="AB hydrolase-1" evidence="1">
    <location>
        <begin position="23"/>
        <end position="247"/>
    </location>
</feature>
<protein>
    <submittedName>
        <fullName evidence="2">3-oxoadipate enol-lactonase</fullName>
    </submittedName>
</protein>
<dbReference type="PRINTS" id="PR00111">
    <property type="entry name" value="ABHYDROLASE"/>
</dbReference>
<dbReference type="GO" id="GO:0016020">
    <property type="term" value="C:membrane"/>
    <property type="evidence" value="ECO:0007669"/>
    <property type="project" value="TreeGrafter"/>
</dbReference>
<dbReference type="InterPro" id="IPR000073">
    <property type="entry name" value="AB_hydrolase_1"/>
</dbReference>